<keyword evidence="4" id="KW-1185">Reference proteome</keyword>
<dbReference type="EMBL" id="RZUL01000002">
    <property type="protein sequence ID" value="RVT42106.1"/>
    <property type="molecule type" value="Genomic_DNA"/>
</dbReference>
<evidence type="ECO:0000313" key="4">
    <source>
        <dbReference type="Proteomes" id="UP000282977"/>
    </source>
</evidence>
<organism evidence="3 4">
    <name type="scientific">Sphingobium algorifonticola</name>
    <dbReference type="NCBI Taxonomy" id="2008318"/>
    <lineage>
        <taxon>Bacteria</taxon>
        <taxon>Pseudomonadati</taxon>
        <taxon>Pseudomonadota</taxon>
        <taxon>Alphaproteobacteria</taxon>
        <taxon>Sphingomonadales</taxon>
        <taxon>Sphingomonadaceae</taxon>
        <taxon>Sphingobium</taxon>
    </lineage>
</organism>
<dbReference type="RefSeq" id="WP_164847406.1">
    <property type="nucleotide sequence ID" value="NZ_RZUL01000002.1"/>
</dbReference>
<proteinExistence type="predicted"/>
<keyword evidence="2" id="KW-0472">Membrane</keyword>
<evidence type="ECO:0000256" key="1">
    <source>
        <dbReference type="SAM" id="MobiDB-lite"/>
    </source>
</evidence>
<feature type="compositionally biased region" description="Acidic residues" evidence="1">
    <location>
        <begin position="1"/>
        <end position="23"/>
    </location>
</feature>
<protein>
    <submittedName>
        <fullName evidence="3">Uncharacterized protein</fullName>
    </submittedName>
</protein>
<sequence>MAQQDGDADSESDDSESDTGADDAGDRRTSRSFRANLRAFQRMHGGNPSPGFVADLEYLENRDLDLSIRLGAMLAFNALLITIGTHPISASPGAPLSIDAATHPAQTIASLIGILPFAWSSLLLLRALMVGEEFETCGEEGEEALRVRLLAAFVRSVDLQSRFLRRAVWGSIAGGGLTMIVWAWIMGAKMLA</sequence>
<feature type="transmembrane region" description="Helical" evidence="2">
    <location>
        <begin position="167"/>
        <end position="185"/>
    </location>
</feature>
<name>A0A437J9C1_9SPHN</name>
<keyword evidence="2" id="KW-0812">Transmembrane</keyword>
<feature type="transmembrane region" description="Helical" evidence="2">
    <location>
        <begin position="108"/>
        <end position="125"/>
    </location>
</feature>
<dbReference type="AlphaFoldDB" id="A0A437J9C1"/>
<comment type="caution">
    <text evidence="3">The sequence shown here is derived from an EMBL/GenBank/DDBJ whole genome shotgun (WGS) entry which is preliminary data.</text>
</comment>
<gene>
    <name evidence="3" type="ORF">ENE74_07715</name>
</gene>
<reference evidence="3 4" key="1">
    <citation type="submission" date="2019-01" db="EMBL/GenBank/DDBJ databases">
        <authorList>
            <person name="Chen W.-M."/>
        </authorList>
    </citation>
    <scope>NUCLEOTIDE SEQUENCE [LARGE SCALE GENOMIC DNA]</scope>
    <source>
        <strain evidence="3 4">TLA-22</strain>
    </source>
</reference>
<feature type="region of interest" description="Disordered" evidence="1">
    <location>
        <begin position="1"/>
        <end position="28"/>
    </location>
</feature>
<evidence type="ECO:0000313" key="3">
    <source>
        <dbReference type="EMBL" id="RVT42106.1"/>
    </source>
</evidence>
<evidence type="ECO:0000256" key="2">
    <source>
        <dbReference type="SAM" id="Phobius"/>
    </source>
</evidence>
<dbReference type="Proteomes" id="UP000282977">
    <property type="component" value="Unassembled WGS sequence"/>
</dbReference>
<keyword evidence="2" id="KW-1133">Transmembrane helix</keyword>
<feature type="transmembrane region" description="Helical" evidence="2">
    <location>
        <begin position="70"/>
        <end position="88"/>
    </location>
</feature>
<accession>A0A437J9C1</accession>